<gene>
    <name evidence="2" type="ORF">SGA01_71220</name>
</gene>
<evidence type="ECO:0000313" key="2">
    <source>
        <dbReference type="EMBL" id="GEB61517.1"/>
    </source>
</evidence>
<comment type="caution">
    <text evidence="2">The sequence shown here is derived from an EMBL/GenBank/DDBJ whole genome shotgun (WGS) entry which is preliminary data.</text>
</comment>
<reference evidence="2 3" key="1">
    <citation type="submission" date="2019-06" db="EMBL/GenBank/DDBJ databases">
        <title>Whole genome shotgun sequence of Streptomyces gardneri NBRC 12865.</title>
        <authorList>
            <person name="Hosoyama A."/>
            <person name="Uohara A."/>
            <person name="Ohji S."/>
            <person name="Ichikawa N."/>
        </authorList>
    </citation>
    <scope>NUCLEOTIDE SEQUENCE [LARGE SCALE GENOMIC DNA]</scope>
    <source>
        <strain evidence="2 3">NBRC 12865</strain>
    </source>
</reference>
<evidence type="ECO:0000313" key="3">
    <source>
        <dbReference type="Proteomes" id="UP000315226"/>
    </source>
</evidence>
<accession>A0A4Y3RXH9</accession>
<proteinExistence type="predicted"/>
<keyword evidence="3" id="KW-1185">Reference proteome</keyword>
<dbReference type="AlphaFoldDB" id="A0A4Y3RXH9"/>
<keyword evidence="1" id="KW-0732">Signal</keyword>
<dbReference type="EMBL" id="BJMN01000059">
    <property type="protein sequence ID" value="GEB61517.1"/>
    <property type="molecule type" value="Genomic_DNA"/>
</dbReference>
<sequence>MLRSKVQRVLVAACIAAAAGILPVAAAAPAQATTIQCLTWLDFKGYIVGPKVRTACGYTSDVGWGFCVAGLVNAGVRQTDAITACDLASR</sequence>
<feature type="signal peptide" evidence="1">
    <location>
        <begin position="1"/>
        <end position="32"/>
    </location>
</feature>
<name>A0A4Y3RXH9_9ACTN</name>
<feature type="chain" id="PRO_5038970617" description="Secreted protein" evidence="1">
    <location>
        <begin position="33"/>
        <end position="90"/>
    </location>
</feature>
<evidence type="ECO:0008006" key="4">
    <source>
        <dbReference type="Google" id="ProtNLM"/>
    </source>
</evidence>
<protein>
    <recommendedName>
        <fullName evidence="4">Secreted protein</fullName>
    </recommendedName>
</protein>
<dbReference type="Proteomes" id="UP000315226">
    <property type="component" value="Unassembled WGS sequence"/>
</dbReference>
<organism evidence="2 3">
    <name type="scientific">Streptomyces gardneri</name>
    <dbReference type="NCBI Taxonomy" id="66892"/>
    <lineage>
        <taxon>Bacteria</taxon>
        <taxon>Bacillati</taxon>
        <taxon>Actinomycetota</taxon>
        <taxon>Actinomycetes</taxon>
        <taxon>Kitasatosporales</taxon>
        <taxon>Streptomycetaceae</taxon>
        <taxon>Streptomyces</taxon>
    </lineage>
</organism>
<evidence type="ECO:0000256" key="1">
    <source>
        <dbReference type="SAM" id="SignalP"/>
    </source>
</evidence>